<keyword evidence="3" id="KW-1185">Reference proteome</keyword>
<organism evidence="2 3">
    <name type="scientific">Teratosphaeria destructans</name>
    <dbReference type="NCBI Taxonomy" id="418781"/>
    <lineage>
        <taxon>Eukaryota</taxon>
        <taxon>Fungi</taxon>
        <taxon>Dikarya</taxon>
        <taxon>Ascomycota</taxon>
        <taxon>Pezizomycotina</taxon>
        <taxon>Dothideomycetes</taxon>
        <taxon>Dothideomycetidae</taxon>
        <taxon>Mycosphaerellales</taxon>
        <taxon>Teratosphaeriaceae</taxon>
        <taxon>Teratosphaeria</taxon>
    </lineage>
</organism>
<proteinExistence type="predicted"/>
<feature type="compositionally biased region" description="Basic and acidic residues" evidence="1">
    <location>
        <begin position="318"/>
        <end position="327"/>
    </location>
</feature>
<reference evidence="2 3" key="1">
    <citation type="journal article" date="2018" name="IMA Fungus">
        <title>IMA Genome-F 10: Nine draft genome sequences of Claviceps purpurea s.lat., including C. arundinis, C. humidiphila, and C. cf. spartinae, pseudomolecules for the pitch canker pathogen Fusarium circinatum, draft genome of Davidsoniella eucalypti, Grosmannia galeiformis, Quambalaria eucalypti, and Teratosphaeria destructans.</title>
        <authorList>
            <person name="Wingfield B.D."/>
            <person name="Liu M."/>
            <person name="Nguyen H.D."/>
            <person name="Lane F.A."/>
            <person name="Morgan S.W."/>
            <person name="De Vos L."/>
            <person name="Wilken P.M."/>
            <person name="Duong T.A."/>
            <person name="Aylward J."/>
            <person name="Coetzee M.P."/>
            <person name="Dadej K."/>
            <person name="De Beer Z.W."/>
            <person name="Findlay W."/>
            <person name="Havenga M."/>
            <person name="Kolarik M."/>
            <person name="Menzies J.G."/>
            <person name="Naidoo K."/>
            <person name="Pochopski O."/>
            <person name="Shoukouhi P."/>
            <person name="Santana Q.C."/>
            <person name="Seifert K.A."/>
            <person name="Soal N."/>
            <person name="Steenkamp E.T."/>
            <person name="Tatham C.T."/>
            <person name="van der Nest M.A."/>
            <person name="Wingfield M.J."/>
        </authorList>
    </citation>
    <scope>NUCLEOTIDE SEQUENCE [LARGE SCALE GENOMIC DNA]</scope>
    <source>
        <strain evidence="2">CMW44962</strain>
    </source>
</reference>
<dbReference type="Proteomes" id="UP001138500">
    <property type="component" value="Unassembled WGS sequence"/>
</dbReference>
<dbReference type="AlphaFoldDB" id="A0A9W7SZQ4"/>
<name>A0A9W7SZQ4_9PEZI</name>
<feature type="region of interest" description="Disordered" evidence="1">
    <location>
        <begin position="306"/>
        <end position="327"/>
    </location>
</feature>
<comment type="caution">
    <text evidence="2">The sequence shown here is derived from an EMBL/GenBank/DDBJ whole genome shotgun (WGS) entry which is preliminary data.</text>
</comment>
<dbReference type="EMBL" id="RIBY02000269">
    <property type="protein sequence ID" value="KAH9844634.1"/>
    <property type="molecule type" value="Genomic_DNA"/>
</dbReference>
<sequence>MSADSAASKLLRALSLVQESSTNRQQTQDHRDATSTYFICALAALTGLDKDILREAEPNEVSAMLRGLADVLSGDEGSDWVRVMAKFRPREEYDDEFVMSGGLGSPENEENQQSNYIGDVQGEEEGFVRNRVLGLDQGGGAAARLPDVDDGAADPEISWPPILQETMDKLAALSLGAEEPNGGNNCEAAAALPSPLDFPGDNLLPPIFQVPGSFSDLRLQEHGHAPLSSLYPDLMQPPQLSIPGQDGSATSAAAAEPADVLLDPYADLSHHDHLSIGRTEPSEEAALPNPYLGQYPSSIRSALKVREPGAGGTASSDTARKSLRFDL</sequence>
<evidence type="ECO:0000313" key="3">
    <source>
        <dbReference type="Proteomes" id="UP001138500"/>
    </source>
</evidence>
<reference evidence="2 3" key="2">
    <citation type="journal article" date="2021" name="Curr. Genet.">
        <title>Genetic response to nitrogen starvation in the aggressive Eucalyptus foliar pathogen Teratosphaeria destructans.</title>
        <authorList>
            <person name="Havenga M."/>
            <person name="Wingfield B.D."/>
            <person name="Wingfield M.J."/>
            <person name="Dreyer L.L."/>
            <person name="Roets F."/>
            <person name="Aylward J."/>
        </authorList>
    </citation>
    <scope>NUCLEOTIDE SEQUENCE [LARGE SCALE GENOMIC DNA]</scope>
    <source>
        <strain evidence="2">CMW44962</strain>
    </source>
</reference>
<protein>
    <submittedName>
        <fullName evidence="2">Uncharacterized protein</fullName>
    </submittedName>
</protein>
<feature type="region of interest" description="Disordered" evidence="1">
    <location>
        <begin position="228"/>
        <end position="253"/>
    </location>
</feature>
<accession>A0A9W7SZQ4</accession>
<evidence type="ECO:0000256" key="1">
    <source>
        <dbReference type="SAM" id="MobiDB-lite"/>
    </source>
</evidence>
<gene>
    <name evidence="2" type="ORF">Tdes44962_MAKER07222</name>
</gene>
<evidence type="ECO:0000313" key="2">
    <source>
        <dbReference type="EMBL" id="KAH9844634.1"/>
    </source>
</evidence>
<dbReference type="OrthoDB" id="10608163at2759"/>